<keyword evidence="4 5" id="KW-0963">Cytoplasm</keyword>
<evidence type="ECO:0000256" key="2">
    <source>
        <dbReference type="ARBA" id="ARBA00009695"/>
    </source>
</evidence>
<dbReference type="Pfam" id="PF02631">
    <property type="entry name" value="RecX_HTH2"/>
    <property type="match status" value="1"/>
</dbReference>
<dbReference type="GO" id="GO:0006282">
    <property type="term" value="P:regulation of DNA repair"/>
    <property type="evidence" value="ECO:0007669"/>
    <property type="project" value="UniProtKB-UniRule"/>
</dbReference>
<name>A0A926FD38_9FIRM</name>
<keyword evidence="9" id="KW-1185">Reference proteome</keyword>
<dbReference type="PANTHER" id="PTHR33602">
    <property type="entry name" value="REGULATORY PROTEIN RECX FAMILY PROTEIN"/>
    <property type="match status" value="1"/>
</dbReference>
<evidence type="ECO:0000256" key="1">
    <source>
        <dbReference type="ARBA" id="ARBA00004496"/>
    </source>
</evidence>
<dbReference type="EMBL" id="JACRTE010000004">
    <property type="protein sequence ID" value="MBC8596109.1"/>
    <property type="molecule type" value="Genomic_DNA"/>
</dbReference>
<evidence type="ECO:0000259" key="6">
    <source>
        <dbReference type="Pfam" id="PF02631"/>
    </source>
</evidence>
<comment type="function">
    <text evidence="5">Modulates RecA activity.</text>
</comment>
<evidence type="ECO:0000313" key="9">
    <source>
        <dbReference type="Proteomes" id="UP000647416"/>
    </source>
</evidence>
<evidence type="ECO:0000313" key="8">
    <source>
        <dbReference type="EMBL" id="MBC8596109.1"/>
    </source>
</evidence>
<dbReference type="InterPro" id="IPR053924">
    <property type="entry name" value="RecX_HTH_2nd"/>
</dbReference>
<dbReference type="HAMAP" id="MF_01114">
    <property type="entry name" value="RecX"/>
    <property type="match status" value="1"/>
</dbReference>
<dbReference type="RefSeq" id="WP_262431660.1">
    <property type="nucleotide sequence ID" value="NZ_JACRTE010000004.1"/>
</dbReference>
<dbReference type="GO" id="GO:0005737">
    <property type="term" value="C:cytoplasm"/>
    <property type="evidence" value="ECO:0007669"/>
    <property type="project" value="UniProtKB-SubCell"/>
</dbReference>
<evidence type="ECO:0000256" key="3">
    <source>
        <dbReference type="ARBA" id="ARBA00018111"/>
    </source>
</evidence>
<comment type="subcellular location">
    <subcellularLocation>
        <location evidence="1 5">Cytoplasm</location>
    </subcellularLocation>
</comment>
<comment type="caution">
    <text evidence="8">The sequence shown here is derived from an EMBL/GenBank/DDBJ whole genome shotgun (WGS) entry which is preliminary data.</text>
</comment>
<accession>A0A926FD38</accession>
<proteinExistence type="inferred from homology"/>
<dbReference type="Pfam" id="PF21981">
    <property type="entry name" value="RecX_HTH3"/>
    <property type="match status" value="1"/>
</dbReference>
<dbReference type="PANTHER" id="PTHR33602:SF1">
    <property type="entry name" value="REGULATORY PROTEIN RECX FAMILY PROTEIN"/>
    <property type="match status" value="1"/>
</dbReference>
<dbReference type="InterPro" id="IPR036388">
    <property type="entry name" value="WH-like_DNA-bd_sf"/>
</dbReference>
<evidence type="ECO:0000256" key="4">
    <source>
        <dbReference type="ARBA" id="ARBA00022490"/>
    </source>
</evidence>
<gene>
    <name evidence="5" type="primary">recX</name>
    <name evidence="8" type="ORF">H8706_04405</name>
</gene>
<dbReference type="InterPro" id="IPR003783">
    <property type="entry name" value="Regulatory_RecX"/>
</dbReference>
<comment type="similarity">
    <text evidence="2 5">Belongs to the RecX family.</text>
</comment>
<evidence type="ECO:0000259" key="7">
    <source>
        <dbReference type="Pfam" id="PF21981"/>
    </source>
</evidence>
<feature type="domain" description="RecX second three-helical" evidence="6">
    <location>
        <begin position="107"/>
        <end position="147"/>
    </location>
</feature>
<dbReference type="InterPro" id="IPR053925">
    <property type="entry name" value="RecX_HTH_3rd"/>
</dbReference>
<sequence length="203" mass="23896">MKITDITPQKNNKNRVSVFVDGKYSFSLDDTDMVRLKVKIGSEITENEIEIFNKECNLSKARMRLMQVINRKAASRKMLFDDLAKHGYDREIIDIALDEFERLGYIDDEVFALEYAKSAYSFKRHGKIRIVSDLTHKGVPREIAQNAVDDLDTDERSNIEEIIRERFMHIDFSDYKEKQRVVRYFASRGFNFSDIFAVIDRFK</sequence>
<dbReference type="Proteomes" id="UP000647416">
    <property type="component" value="Unassembled WGS sequence"/>
</dbReference>
<dbReference type="Gene3D" id="1.10.10.10">
    <property type="entry name" value="Winged helix-like DNA-binding domain superfamily/Winged helix DNA-binding domain"/>
    <property type="match status" value="3"/>
</dbReference>
<reference evidence="8" key="1">
    <citation type="submission" date="2020-08" db="EMBL/GenBank/DDBJ databases">
        <title>Genome public.</title>
        <authorList>
            <person name="Liu C."/>
            <person name="Sun Q."/>
        </authorList>
    </citation>
    <scope>NUCLEOTIDE SEQUENCE</scope>
    <source>
        <strain evidence="8">NSJ-50</strain>
    </source>
</reference>
<dbReference type="AlphaFoldDB" id="A0A926FD38"/>
<organism evidence="8 9">
    <name type="scientific">Qingrenia yutianensis</name>
    <dbReference type="NCBI Taxonomy" id="2763676"/>
    <lineage>
        <taxon>Bacteria</taxon>
        <taxon>Bacillati</taxon>
        <taxon>Bacillota</taxon>
        <taxon>Clostridia</taxon>
        <taxon>Eubacteriales</taxon>
        <taxon>Oscillospiraceae</taxon>
        <taxon>Qingrenia</taxon>
    </lineage>
</organism>
<protein>
    <recommendedName>
        <fullName evidence="3 5">Regulatory protein RecX</fullName>
    </recommendedName>
</protein>
<feature type="domain" description="RecX third three-helical" evidence="7">
    <location>
        <begin position="157"/>
        <end position="199"/>
    </location>
</feature>
<evidence type="ECO:0000256" key="5">
    <source>
        <dbReference type="HAMAP-Rule" id="MF_01114"/>
    </source>
</evidence>